<evidence type="ECO:0000256" key="2">
    <source>
        <dbReference type="ARBA" id="ARBA00006785"/>
    </source>
</evidence>
<dbReference type="Gene3D" id="2.60.120.320">
    <property type="entry name" value="Thiamin pyrophosphokinase, thiamin-binding domain"/>
    <property type="match status" value="1"/>
</dbReference>
<dbReference type="GO" id="GO:0016787">
    <property type="term" value="F:hydrolase activity"/>
    <property type="evidence" value="ECO:0007669"/>
    <property type="project" value="UniProtKB-KW"/>
</dbReference>
<sequence>MADEREVSPREWDLGEILAPVAKGTTRVPFALVLLNTPIPRDHWRAFLRLWRHASFRVCADGGANRLLDSVGTGAWSGSSDLPLPNQICGDLDSLREDVRDFFAQRGVPVVHKPSQYATDLQKSVQTVEDEEAKHDAPAYPLVIFGGMSGRLDQTMHTLHVLWQLAPGAKVETMIMEPGEEGKPQPRGSTLHKRARTIVVSDESITCIIPPGETYMYVDRNVLGKTCGVLPLGSGPSGAHIYTKGLEWNLNGEASSIAGFFSTSNQLASTTEGDSAKIWIKTDAPIYWTVELKKDQYC</sequence>
<comment type="catalytic activity">
    <reaction evidence="7">
        <text>thiamine + ATP = thiamine diphosphate + AMP + H(+)</text>
        <dbReference type="Rhea" id="RHEA:11576"/>
        <dbReference type="ChEBI" id="CHEBI:15378"/>
        <dbReference type="ChEBI" id="CHEBI:18385"/>
        <dbReference type="ChEBI" id="CHEBI:30616"/>
        <dbReference type="ChEBI" id="CHEBI:58937"/>
        <dbReference type="ChEBI" id="CHEBI:456215"/>
    </reaction>
</comment>
<dbReference type="Gene3D" id="3.40.50.10240">
    <property type="entry name" value="Thiamin pyrophosphokinase, catalytic domain"/>
    <property type="match status" value="1"/>
</dbReference>
<dbReference type="GO" id="GO:0004788">
    <property type="term" value="F:thiamine diphosphokinase activity"/>
    <property type="evidence" value="ECO:0007669"/>
    <property type="project" value="UniProtKB-UniRule"/>
</dbReference>
<dbReference type="InterPro" id="IPR006282">
    <property type="entry name" value="Thi_PPkinase"/>
</dbReference>
<evidence type="ECO:0000256" key="4">
    <source>
        <dbReference type="ARBA" id="ARBA00022741"/>
    </source>
</evidence>
<evidence type="ECO:0000256" key="7">
    <source>
        <dbReference type="PIRNR" id="PIRNR031057"/>
    </source>
</evidence>
<reference evidence="9" key="1">
    <citation type="submission" date="2023-03" db="EMBL/GenBank/DDBJ databases">
        <title>Mating type loci evolution in Malassezia.</title>
        <authorList>
            <person name="Coelho M.A."/>
        </authorList>
    </citation>
    <scope>NUCLEOTIDE SEQUENCE</scope>
    <source>
        <strain evidence="9">CBS 9431</strain>
    </source>
</reference>
<keyword evidence="3 7" id="KW-0808">Transferase</keyword>
<dbReference type="GeneID" id="85227534"/>
<gene>
    <name evidence="9" type="ORF">MJAP1_003883</name>
</gene>
<evidence type="ECO:0000313" key="10">
    <source>
        <dbReference type="Proteomes" id="UP001217754"/>
    </source>
</evidence>
<dbReference type="EC" id="2.7.6.2" evidence="7"/>
<keyword evidence="9" id="KW-0378">Hydrolase</keyword>
<keyword evidence="5 7" id="KW-0418">Kinase</keyword>
<name>A0AAF0F5D3_9BASI</name>
<dbReference type="GO" id="GO:0009229">
    <property type="term" value="P:thiamine diphosphate biosynthetic process"/>
    <property type="evidence" value="ECO:0007669"/>
    <property type="project" value="UniProtKB-UniRule"/>
</dbReference>
<keyword evidence="6 7" id="KW-0067">ATP-binding</keyword>
<dbReference type="FunFam" id="2.60.120.320:FF:000001">
    <property type="entry name" value="Thiamine pyrophosphokinase"/>
    <property type="match status" value="1"/>
</dbReference>
<dbReference type="InterPro" id="IPR036759">
    <property type="entry name" value="TPK_catalytic_sf"/>
</dbReference>
<evidence type="ECO:0000313" key="9">
    <source>
        <dbReference type="EMBL" id="WFD40892.1"/>
    </source>
</evidence>
<evidence type="ECO:0000256" key="3">
    <source>
        <dbReference type="ARBA" id="ARBA00022679"/>
    </source>
</evidence>
<dbReference type="InterPro" id="IPR036371">
    <property type="entry name" value="TPK_B1-bd_sf"/>
</dbReference>
<comment type="pathway">
    <text evidence="1 7">Cofactor biosynthesis; thiamine diphosphate biosynthesis; thiamine diphosphate from thiamine: step 1/1.</text>
</comment>
<protein>
    <recommendedName>
        <fullName evidence="7">Thiamine pyrophosphokinase</fullName>
        <ecNumber evidence="7">2.7.6.2</ecNumber>
    </recommendedName>
</protein>
<dbReference type="RefSeq" id="XP_060123789.1">
    <property type="nucleotide sequence ID" value="XM_060267806.1"/>
</dbReference>
<dbReference type="Pfam" id="PF04263">
    <property type="entry name" value="TPK_catalytic"/>
    <property type="match status" value="1"/>
</dbReference>
<keyword evidence="4 7" id="KW-0547">Nucleotide-binding</keyword>
<dbReference type="SUPFAM" id="SSF63862">
    <property type="entry name" value="Thiamin pyrophosphokinase, substrate-binding domain"/>
    <property type="match status" value="1"/>
</dbReference>
<keyword evidence="10" id="KW-1185">Reference proteome</keyword>
<dbReference type="InterPro" id="IPR016966">
    <property type="entry name" value="Thiamin_pyrophosphokinase_euk"/>
</dbReference>
<comment type="similarity">
    <text evidence="2 7">Belongs to the thiamine pyrophosphokinase family.</text>
</comment>
<dbReference type="InterPro" id="IPR007371">
    <property type="entry name" value="TPK_catalytic"/>
</dbReference>
<dbReference type="GO" id="GO:0006772">
    <property type="term" value="P:thiamine metabolic process"/>
    <property type="evidence" value="ECO:0007669"/>
    <property type="project" value="InterPro"/>
</dbReference>
<dbReference type="PANTHER" id="PTHR13622:SF8">
    <property type="entry name" value="THIAMIN PYROPHOSPHOKINASE 1"/>
    <property type="match status" value="1"/>
</dbReference>
<dbReference type="Proteomes" id="UP001217754">
    <property type="component" value="Chromosome 8"/>
</dbReference>
<dbReference type="PIRSF" id="PIRSF031057">
    <property type="entry name" value="Thiamin_pyrophosphokinase"/>
    <property type="match status" value="1"/>
</dbReference>
<dbReference type="Pfam" id="PF04265">
    <property type="entry name" value="TPK_B1_binding"/>
    <property type="match status" value="1"/>
</dbReference>
<dbReference type="GO" id="GO:0030975">
    <property type="term" value="F:thiamine binding"/>
    <property type="evidence" value="ECO:0007669"/>
    <property type="project" value="UniProtKB-UniRule"/>
</dbReference>
<dbReference type="SUPFAM" id="SSF63999">
    <property type="entry name" value="Thiamin pyrophosphokinase, catalytic domain"/>
    <property type="match status" value="1"/>
</dbReference>
<dbReference type="SMART" id="SM00983">
    <property type="entry name" value="TPK_B1_binding"/>
    <property type="match status" value="1"/>
</dbReference>
<organism evidence="9 10">
    <name type="scientific">Malassezia japonica</name>
    <dbReference type="NCBI Taxonomy" id="223818"/>
    <lineage>
        <taxon>Eukaryota</taxon>
        <taxon>Fungi</taxon>
        <taxon>Dikarya</taxon>
        <taxon>Basidiomycota</taxon>
        <taxon>Ustilaginomycotina</taxon>
        <taxon>Malasseziomycetes</taxon>
        <taxon>Malasseziales</taxon>
        <taxon>Malasseziaceae</taxon>
        <taxon>Malassezia</taxon>
    </lineage>
</organism>
<evidence type="ECO:0000256" key="1">
    <source>
        <dbReference type="ARBA" id="ARBA00005078"/>
    </source>
</evidence>
<feature type="domain" description="Thiamin pyrophosphokinase thiamin-binding" evidence="8">
    <location>
        <begin position="212"/>
        <end position="286"/>
    </location>
</feature>
<evidence type="ECO:0000259" key="8">
    <source>
        <dbReference type="SMART" id="SM00983"/>
    </source>
</evidence>
<dbReference type="PANTHER" id="PTHR13622">
    <property type="entry name" value="THIAMIN PYROPHOSPHOKINASE"/>
    <property type="match status" value="1"/>
</dbReference>
<dbReference type="InterPro" id="IPR007373">
    <property type="entry name" value="Thiamin_PyroPKinase_B1-bd"/>
</dbReference>
<proteinExistence type="inferred from homology"/>
<dbReference type="EMBL" id="CP119965">
    <property type="protein sequence ID" value="WFD40892.1"/>
    <property type="molecule type" value="Genomic_DNA"/>
</dbReference>
<evidence type="ECO:0000256" key="5">
    <source>
        <dbReference type="ARBA" id="ARBA00022777"/>
    </source>
</evidence>
<dbReference type="AlphaFoldDB" id="A0AAF0F5D3"/>
<dbReference type="GO" id="GO:0005524">
    <property type="term" value="F:ATP binding"/>
    <property type="evidence" value="ECO:0007669"/>
    <property type="project" value="UniProtKB-UniRule"/>
</dbReference>
<accession>A0AAF0F5D3</accession>
<evidence type="ECO:0000256" key="6">
    <source>
        <dbReference type="ARBA" id="ARBA00022840"/>
    </source>
</evidence>
<dbReference type="GO" id="GO:0016301">
    <property type="term" value="F:kinase activity"/>
    <property type="evidence" value="ECO:0007669"/>
    <property type="project" value="UniProtKB-UniRule"/>
</dbReference>
<dbReference type="CDD" id="cd07995">
    <property type="entry name" value="TPK"/>
    <property type="match status" value="1"/>
</dbReference>